<comment type="caution">
    <text evidence="1">The sequence shown here is derived from an EMBL/GenBank/DDBJ whole genome shotgun (WGS) entry which is preliminary data.</text>
</comment>
<evidence type="ECO:0000313" key="1">
    <source>
        <dbReference type="EMBL" id="KAJ8713162.1"/>
    </source>
</evidence>
<evidence type="ECO:0000313" key="2">
    <source>
        <dbReference type="Proteomes" id="UP001231649"/>
    </source>
</evidence>
<name>A0ACC2QBY8_9NEOP</name>
<dbReference type="Proteomes" id="UP001231649">
    <property type="component" value="Chromosome 21"/>
</dbReference>
<dbReference type="EMBL" id="CM056797">
    <property type="protein sequence ID" value="KAJ8713162.1"/>
    <property type="molecule type" value="Genomic_DNA"/>
</dbReference>
<accession>A0ACC2QBY8</accession>
<organism evidence="1 2">
    <name type="scientific">Mythimna loreyi</name>
    <dbReference type="NCBI Taxonomy" id="667449"/>
    <lineage>
        <taxon>Eukaryota</taxon>
        <taxon>Metazoa</taxon>
        <taxon>Ecdysozoa</taxon>
        <taxon>Arthropoda</taxon>
        <taxon>Hexapoda</taxon>
        <taxon>Insecta</taxon>
        <taxon>Pterygota</taxon>
        <taxon>Neoptera</taxon>
        <taxon>Endopterygota</taxon>
        <taxon>Lepidoptera</taxon>
        <taxon>Glossata</taxon>
        <taxon>Ditrysia</taxon>
        <taxon>Noctuoidea</taxon>
        <taxon>Noctuidae</taxon>
        <taxon>Noctuinae</taxon>
        <taxon>Hadenini</taxon>
        <taxon>Mythimna</taxon>
    </lineage>
</organism>
<proteinExistence type="predicted"/>
<protein>
    <submittedName>
        <fullName evidence="1">Uncharacterized protein</fullName>
    </submittedName>
</protein>
<keyword evidence="2" id="KW-1185">Reference proteome</keyword>
<sequence length="269" mass="30962">MSCVDAAQTSTSGPFKISIASIKDCTDPAKPYMKNPPVTFQSSTRNGTLSGNITFLRDTRNMKIRLRGFVLNDGKWEPVYLINNLDCHGLVLHLVCATMNIKYDRKECRYFKGAFKTSITSAEDCATRDRPFLKTRPMLFHPYIQNVHGKNTLSGNLTVFKDVKDVRIKVNSYAYRNDKWQHYHSFNNLDCHGAMLHFTFGALKVKYDKKRCMFFKGFYSFRNIDVNQLQHMWVSAMPYGRVLWRVESYTSGGLFVCKEFDTITEVGSS</sequence>
<reference evidence="1" key="1">
    <citation type="submission" date="2023-03" db="EMBL/GenBank/DDBJ databases">
        <title>Chromosome-level genomes of two armyworms, Mythimna separata and Mythimna loreyi, provide insights into the biosynthesis and reception of sex pheromones.</title>
        <authorList>
            <person name="Zhao H."/>
        </authorList>
    </citation>
    <scope>NUCLEOTIDE SEQUENCE</scope>
    <source>
        <strain evidence="1">BeijingLab</strain>
    </source>
</reference>
<gene>
    <name evidence="1" type="ORF">PYW08_008466</name>
</gene>